<keyword evidence="1" id="KW-0732">Signal</keyword>
<evidence type="ECO:0000313" key="2">
    <source>
        <dbReference type="EMBL" id="NMH89284.1"/>
    </source>
</evidence>
<evidence type="ECO:0008006" key="4">
    <source>
        <dbReference type="Google" id="ProtNLM"/>
    </source>
</evidence>
<evidence type="ECO:0000256" key="1">
    <source>
        <dbReference type="SAM" id="SignalP"/>
    </source>
</evidence>
<feature type="signal peptide" evidence="1">
    <location>
        <begin position="1"/>
        <end position="24"/>
    </location>
</feature>
<name>A0ABX1S4B3_9FLAO</name>
<reference evidence="2 3" key="1">
    <citation type="submission" date="2020-04" db="EMBL/GenBank/DDBJ databases">
        <title>A Flavivirga sp. nov.</title>
        <authorList>
            <person name="Sun X."/>
        </authorList>
    </citation>
    <scope>NUCLEOTIDE SEQUENCE [LARGE SCALE GENOMIC DNA]</scope>
    <source>
        <strain evidence="2 3">Y03</strain>
    </source>
</reference>
<accession>A0ABX1S4B3</accession>
<dbReference type="Proteomes" id="UP000746690">
    <property type="component" value="Unassembled WGS sequence"/>
</dbReference>
<gene>
    <name evidence="2" type="ORF">HHX25_17360</name>
</gene>
<organism evidence="2 3">
    <name type="scientific">Flavivirga algicola</name>
    <dbReference type="NCBI Taxonomy" id="2729136"/>
    <lineage>
        <taxon>Bacteria</taxon>
        <taxon>Pseudomonadati</taxon>
        <taxon>Bacteroidota</taxon>
        <taxon>Flavobacteriia</taxon>
        <taxon>Flavobacteriales</taxon>
        <taxon>Flavobacteriaceae</taxon>
        <taxon>Flavivirga</taxon>
    </lineage>
</organism>
<comment type="caution">
    <text evidence="2">The sequence shown here is derived from an EMBL/GenBank/DDBJ whole genome shotgun (WGS) entry which is preliminary data.</text>
</comment>
<proteinExistence type="predicted"/>
<keyword evidence="3" id="KW-1185">Reference proteome</keyword>
<protein>
    <recommendedName>
        <fullName evidence="4">Lipoprotein</fullName>
    </recommendedName>
</protein>
<feature type="chain" id="PRO_5047308326" description="Lipoprotein" evidence="1">
    <location>
        <begin position="25"/>
        <end position="169"/>
    </location>
</feature>
<evidence type="ECO:0000313" key="3">
    <source>
        <dbReference type="Proteomes" id="UP000746690"/>
    </source>
</evidence>
<dbReference type="RefSeq" id="WP_169676127.1">
    <property type="nucleotide sequence ID" value="NZ_JABBHF010000011.1"/>
</dbReference>
<dbReference type="EMBL" id="JABBHF010000011">
    <property type="protein sequence ID" value="NMH89284.1"/>
    <property type="molecule type" value="Genomic_DNA"/>
</dbReference>
<sequence length="169" mass="19106">MNTLKNIKNILLFLLIAVGFSQCASTQKLEDKLPLEIGDVYARHWVSGVRGGGSGYNLFIPVKSNPDKIVLDSLYFNGKRAKLELKNASLFVGRFKSKVNQRHDIIMSSDSLAEYGNRVPEVAKKMPFELNDTECVVSYQKGNKTLYYKISNIVRKASEKHPNIPQNRQ</sequence>